<comment type="caution">
    <text evidence="2">The sequence shown here is derived from an EMBL/GenBank/DDBJ whole genome shotgun (WGS) entry which is preliminary data.</text>
</comment>
<feature type="transmembrane region" description="Helical" evidence="1">
    <location>
        <begin position="293"/>
        <end position="311"/>
    </location>
</feature>
<feature type="transmembrane region" description="Helical" evidence="1">
    <location>
        <begin position="43"/>
        <end position="60"/>
    </location>
</feature>
<feature type="transmembrane region" description="Helical" evidence="1">
    <location>
        <begin position="460"/>
        <end position="478"/>
    </location>
</feature>
<evidence type="ECO:0000256" key="1">
    <source>
        <dbReference type="SAM" id="Phobius"/>
    </source>
</evidence>
<feature type="transmembrane region" description="Helical" evidence="1">
    <location>
        <begin position="774"/>
        <end position="792"/>
    </location>
</feature>
<protein>
    <submittedName>
        <fullName evidence="2">DUF2339 domain-containing protein</fullName>
    </submittedName>
</protein>
<feature type="transmembrane region" description="Helical" evidence="1">
    <location>
        <begin position="21"/>
        <end position="37"/>
    </location>
</feature>
<keyword evidence="1" id="KW-1133">Transmembrane helix</keyword>
<keyword evidence="1" id="KW-0812">Transmembrane</keyword>
<organism evidence="2 3">
    <name type="scientific">Spirosoma telluris</name>
    <dbReference type="NCBI Taxonomy" id="2183553"/>
    <lineage>
        <taxon>Bacteria</taxon>
        <taxon>Pseudomonadati</taxon>
        <taxon>Bacteroidota</taxon>
        <taxon>Cytophagia</taxon>
        <taxon>Cytophagales</taxon>
        <taxon>Cytophagaceae</taxon>
        <taxon>Spirosoma</taxon>
    </lineage>
</organism>
<keyword evidence="1" id="KW-0472">Membrane</keyword>
<evidence type="ECO:0000313" key="3">
    <source>
        <dbReference type="Proteomes" id="UP000249016"/>
    </source>
</evidence>
<feature type="transmembrane region" description="Helical" evidence="1">
    <location>
        <begin position="619"/>
        <end position="636"/>
    </location>
</feature>
<feature type="transmembrane region" description="Helical" evidence="1">
    <location>
        <begin position="371"/>
        <end position="393"/>
    </location>
</feature>
<gene>
    <name evidence="2" type="ORF">HMF3257_10390</name>
</gene>
<proteinExistence type="predicted"/>
<reference evidence="2 3" key="1">
    <citation type="submission" date="2018-06" db="EMBL/GenBank/DDBJ databases">
        <title>Spirosoma sp. HMF3257 Genome sequencing and assembly.</title>
        <authorList>
            <person name="Kang H."/>
            <person name="Cha I."/>
            <person name="Kim H."/>
            <person name="Kang J."/>
            <person name="Joh K."/>
        </authorList>
    </citation>
    <scope>NUCLEOTIDE SEQUENCE [LARGE SCALE GENOMIC DNA]</scope>
    <source>
        <strain evidence="2 3">HMF3257</strain>
    </source>
</reference>
<dbReference type="Proteomes" id="UP000249016">
    <property type="component" value="Unassembled WGS sequence"/>
</dbReference>
<feature type="transmembrane region" description="Helical" evidence="1">
    <location>
        <begin position="542"/>
        <end position="561"/>
    </location>
</feature>
<feature type="transmembrane region" description="Helical" evidence="1">
    <location>
        <begin position="405"/>
        <end position="424"/>
    </location>
</feature>
<sequence>MALTYRKLSRLTHRQLLQHTGLYFLHICLSTITDSPLNQPPTLAMELFLLVVLVILAIVGNNRFSAIKEALTLQNTVISQLRAELLAFQKELLNQSISPPAAEQPAEPIVEPAPVVVVVPPTPPIREPVPIMEVSAVPAPEIEPEIVPVQPMIPQPVLRTEPKPSFFQRFLAENPDLEKFIGENLINKIGIAILVAGIGYFVKFAIDQNWINEIGRVLIGVLAGGLLVGVAHRIRNTFSAFSSVLVAGGLSVLYFTIAIAFSDYKIFSQTAAFVLMVVITGFAVLLSIAYNRSALAVMSLIGGFATPFMVSSGEGNYVVLLTYILILDCGMLVLAYFKKWTIVHFVAYGFTVLLYSLFLSAKIQDQPNAPYGGALIFATLFYMVFMTMNLIYNLKQRAKFSAVEISLLLSNTAFYYAAGMYLLANVNHGAYQGLFTAGLAVVNFGIAALLYRREAVDRTLIYLLIGLVVTFASLTIPVQLDGNFITMFWALEAVLLLWLAQRSGLALLSTGAVLVMGLMLISLTMDWTALYLDESTPLLRILFNKAFITSLIAIVSLVATGRLVRTQSSPFQFWLGQLSVPAYQRTIGYLTILISYFAGACELDYQATHAFGFGANRSILLGTYNLSFVLGLLLIARREALRSSLLQAATLSILILLLYVTFFDPAVHDLLGAYFQGDATSLIGFPVHYLSLVCVLSLLFLLHTLRPQLAPLPTSIDRLWPWFLGFMLVYTASSELYSHVVYLTFSGLDLPTSATQKLDAATHYYVLLEQINKVGLPILWGICAFAFMYVGLNRRNRQFRIISLSLFALTLLKLFFYDLKGISEGGRIAAFISLGALLLIISFMYQRIKRLILDTDAPQPDQEDV</sequence>
<feature type="transmembrane region" description="Helical" evidence="1">
    <location>
        <begin position="484"/>
        <end position="500"/>
    </location>
</feature>
<feature type="transmembrane region" description="Helical" evidence="1">
    <location>
        <begin position="828"/>
        <end position="845"/>
    </location>
</feature>
<feature type="transmembrane region" description="Helical" evidence="1">
    <location>
        <begin position="643"/>
        <end position="662"/>
    </location>
</feature>
<feature type="transmembrane region" description="Helical" evidence="1">
    <location>
        <begin position="799"/>
        <end position="816"/>
    </location>
</feature>
<feature type="transmembrane region" description="Helical" evidence="1">
    <location>
        <begin position="722"/>
        <end position="745"/>
    </location>
</feature>
<keyword evidence="3" id="KW-1185">Reference proteome</keyword>
<feature type="transmembrane region" description="Helical" evidence="1">
    <location>
        <begin position="238"/>
        <end position="260"/>
    </location>
</feature>
<dbReference type="EMBL" id="QLII01000001">
    <property type="protein sequence ID" value="RAI74577.1"/>
    <property type="molecule type" value="Genomic_DNA"/>
</dbReference>
<dbReference type="OrthoDB" id="666059at2"/>
<feature type="transmembrane region" description="Helical" evidence="1">
    <location>
        <begin position="507"/>
        <end position="530"/>
    </location>
</feature>
<name>A0A327NHD6_9BACT</name>
<accession>A0A327NHD6</accession>
<feature type="transmembrane region" description="Helical" evidence="1">
    <location>
        <begin position="266"/>
        <end position="286"/>
    </location>
</feature>
<feature type="transmembrane region" description="Helical" evidence="1">
    <location>
        <begin position="682"/>
        <end position="702"/>
    </location>
</feature>
<feature type="transmembrane region" description="Helical" evidence="1">
    <location>
        <begin position="317"/>
        <end position="337"/>
    </location>
</feature>
<feature type="transmembrane region" description="Helical" evidence="1">
    <location>
        <begin position="430"/>
        <end position="451"/>
    </location>
</feature>
<dbReference type="AlphaFoldDB" id="A0A327NHD6"/>
<evidence type="ECO:0000313" key="2">
    <source>
        <dbReference type="EMBL" id="RAI74577.1"/>
    </source>
</evidence>
<dbReference type="InterPro" id="IPR019286">
    <property type="entry name" value="DUF2339_TM"/>
</dbReference>
<feature type="transmembrane region" description="Helical" evidence="1">
    <location>
        <begin position="582"/>
        <end position="599"/>
    </location>
</feature>
<dbReference type="PANTHER" id="PTHR38434:SF1">
    <property type="entry name" value="BLL2549 PROTEIN"/>
    <property type="match status" value="1"/>
</dbReference>
<feature type="transmembrane region" description="Helical" evidence="1">
    <location>
        <begin position="214"/>
        <end position="231"/>
    </location>
</feature>
<feature type="transmembrane region" description="Helical" evidence="1">
    <location>
        <begin position="185"/>
        <end position="202"/>
    </location>
</feature>
<feature type="transmembrane region" description="Helical" evidence="1">
    <location>
        <begin position="342"/>
        <end position="359"/>
    </location>
</feature>
<dbReference type="Pfam" id="PF10101">
    <property type="entry name" value="DUF2339"/>
    <property type="match status" value="1"/>
</dbReference>
<dbReference type="PANTHER" id="PTHR38434">
    <property type="entry name" value="BLL2549 PROTEIN"/>
    <property type="match status" value="1"/>
</dbReference>